<reference evidence="2" key="1">
    <citation type="submission" date="2020-02" db="EMBL/GenBank/DDBJ databases">
        <authorList>
            <person name="Meier V. D."/>
        </authorList>
    </citation>
    <scope>NUCLEOTIDE SEQUENCE</scope>
    <source>
        <strain evidence="2">AVDCRST_MAG71</strain>
    </source>
</reference>
<dbReference type="AlphaFoldDB" id="A0A6J4M834"/>
<organism evidence="2">
    <name type="scientific">uncultured Lysobacter sp</name>
    <dbReference type="NCBI Taxonomy" id="271060"/>
    <lineage>
        <taxon>Bacteria</taxon>
        <taxon>Pseudomonadati</taxon>
        <taxon>Pseudomonadota</taxon>
        <taxon>Gammaproteobacteria</taxon>
        <taxon>Lysobacterales</taxon>
        <taxon>Lysobacteraceae</taxon>
        <taxon>Lysobacter</taxon>
        <taxon>environmental samples</taxon>
    </lineage>
</organism>
<feature type="non-terminal residue" evidence="2">
    <location>
        <position position="41"/>
    </location>
</feature>
<evidence type="ECO:0000313" key="2">
    <source>
        <dbReference type="EMBL" id="CAA9350784.1"/>
    </source>
</evidence>
<sequence length="41" mass="4759">WLRTGGCPARRSAPGVRNRRAAMPRKRRFLTRSNTRCTTRS</sequence>
<feature type="compositionally biased region" description="Basic residues" evidence="1">
    <location>
        <begin position="17"/>
        <end position="30"/>
    </location>
</feature>
<feature type="region of interest" description="Disordered" evidence="1">
    <location>
        <begin position="1"/>
        <end position="41"/>
    </location>
</feature>
<feature type="compositionally biased region" description="Polar residues" evidence="1">
    <location>
        <begin position="31"/>
        <end position="41"/>
    </location>
</feature>
<proteinExistence type="predicted"/>
<feature type="non-terminal residue" evidence="2">
    <location>
        <position position="1"/>
    </location>
</feature>
<evidence type="ECO:0000256" key="1">
    <source>
        <dbReference type="SAM" id="MobiDB-lite"/>
    </source>
</evidence>
<protein>
    <submittedName>
        <fullName evidence="2">Uncharacterized protein</fullName>
    </submittedName>
</protein>
<name>A0A6J4M834_9GAMM</name>
<dbReference type="EMBL" id="CADCUA010000652">
    <property type="protein sequence ID" value="CAA9350784.1"/>
    <property type="molecule type" value="Genomic_DNA"/>
</dbReference>
<gene>
    <name evidence="2" type="ORF">AVDCRST_MAG71-2784</name>
</gene>
<accession>A0A6J4M834</accession>